<proteinExistence type="predicted"/>
<sequence>MASDWKDDHLVEWRVKATNERYMVPTEVYVLSESLQDFSRSLLGYPAKEEVLAYEAGETEGYSFFSLKVYLLDSSGHVGVEIRLQENASRQAEKDKV</sequence>
<dbReference type="RefSeq" id="WP_104715987.1">
    <property type="nucleotide sequence ID" value="NZ_PTRA01000009.1"/>
</dbReference>
<comment type="caution">
    <text evidence="1">The sequence shown here is derived from an EMBL/GenBank/DDBJ whole genome shotgun (WGS) entry which is preliminary data.</text>
</comment>
<keyword evidence="2" id="KW-1185">Reference proteome</keyword>
<organism evidence="1 2">
    <name type="scientific">Siphonobacter curvatus</name>
    <dbReference type="NCBI Taxonomy" id="2094562"/>
    <lineage>
        <taxon>Bacteria</taxon>
        <taxon>Pseudomonadati</taxon>
        <taxon>Bacteroidota</taxon>
        <taxon>Cytophagia</taxon>
        <taxon>Cytophagales</taxon>
        <taxon>Cytophagaceae</taxon>
        <taxon>Siphonobacter</taxon>
    </lineage>
</organism>
<protein>
    <submittedName>
        <fullName evidence="1">Uncharacterized protein</fullName>
    </submittedName>
</protein>
<evidence type="ECO:0000313" key="1">
    <source>
        <dbReference type="EMBL" id="PQA53389.1"/>
    </source>
</evidence>
<accession>A0A2S7IF50</accession>
<dbReference type="Proteomes" id="UP000239590">
    <property type="component" value="Unassembled WGS sequence"/>
</dbReference>
<dbReference type="OrthoDB" id="767565at2"/>
<dbReference type="AlphaFoldDB" id="A0A2S7IF50"/>
<gene>
    <name evidence="1" type="ORF">C5O19_24390</name>
</gene>
<reference evidence="2" key="1">
    <citation type="submission" date="2018-02" db="EMBL/GenBank/DDBJ databases">
        <title>Genome sequencing of Solimonas sp. HR-BB.</title>
        <authorList>
            <person name="Lee Y."/>
            <person name="Jeon C.O."/>
        </authorList>
    </citation>
    <scope>NUCLEOTIDE SEQUENCE [LARGE SCALE GENOMIC DNA]</scope>
    <source>
        <strain evidence="2">HR-U</strain>
    </source>
</reference>
<dbReference type="EMBL" id="PTRA01000009">
    <property type="protein sequence ID" value="PQA53389.1"/>
    <property type="molecule type" value="Genomic_DNA"/>
</dbReference>
<name>A0A2S7IF50_9BACT</name>
<evidence type="ECO:0000313" key="2">
    <source>
        <dbReference type="Proteomes" id="UP000239590"/>
    </source>
</evidence>